<keyword evidence="4 10" id="KW-0812">Transmembrane</keyword>
<keyword evidence="3 10" id="KW-0808">Transferase</keyword>
<keyword evidence="2 10" id="KW-0444">Lipid biosynthesis</keyword>
<evidence type="ECO:0000256" key="10">
    <source>
        <dbReference type="HAMAP-Rule" id="MF_01043"/>
    </source>
</evidence>
<evidence type="ECO:0000256" key="4">
    <source>
        <dbReference type="ARBA" id="ARBA00022692"/>
    </source>
</evidence>
<feature type="transmembrane region" description="Helical" evidence="10">
    <location>
        <begin position="172"/>
        <end position="189"/>
    </location>
</feature>
<evidence type="ECO:0000313" key="12">
    <source>
        <dbReference type="Proteomes" id="UP000445000"/>
    </source>
</evidence>
<evidence type="ECO:0000256" key="5">
    <source>
        <dbReference type="ARBA" id="ARBA00022989"/>
    </source>
</evidence>
<dbReference type="Pfam" id="PF02660">
    <property type="entry name" value="G3P_acyltransf"/>
    <property type="match status" value="1"/>
</dbReference>
<comment type="subunit">
    <text evidence="10">Probably interacts with PlsX.</text>
</comment>
<reference evidence="12" key="1">
    <citation type="submission" date="2020-01" db="EMBL/GenBank/DDBJ databases">
        <title>'Steroidobacter agaridevorans' sp. nov., agar-degrading bacteria isolated from rhizosphere soils.</title>
        <authorList>
            <person name="Ikenaga M."/>
            <person name="Kataoka M."/>
            <person name="Murouchi A."/>
            <person name="Katsuragi S."/>
            <person name="Sakai M."/>
        </authorList>
    </citation>
    <scope>NUCLEOTIDE SEQUENCE [LARGE SCALE GENOMIC DNA]</scope>
    <source>
        <strain evidence="12">YU21-B</strain>
    </source>
</reference>
<dbReference type="SMART" id="SM01207">
    <property type="entry name" value="G3P_acyltransf"/>
    <property type="match status" value="1"/>
</dbReference>
<dbReference type="EC" id="2.3.1.275" evidence="10"/>
<dbReference type="InterPro" id="IPR003811">
    <property type="entry name" value="G3P_acylTferase_PlsY"/>
</dbReference>
<comment type="subcellular location">
    <subcellularLocation>
        <location evidence="10">Cell membrane</location>
        <topology evidence="10">Multi-pass membrane protein</topology>
    </subcellularLocation>
</comment>
<protein>
    <recommendedName>
        <fullName evidence="10">Glycerol-3-phosphate acyltransferase</fullName>
    </recommendedName>
    <alternativeName>
        <fullName evidence="10">Acyl-PO4 G3P acyltransferase</fullName>
    </alternativeName>
    <alternativeName>
        <fullName evidence="10">Acyl-phosphate--glycerol-3-phosphate acyltransferase</fullName>
    </alternativeName>
    <alternativeName>
        <fullName evidence="10">G3P acyltransferase</fullName>
        <shortName evidence="10">GPAT</shortName>
        <ecNumber evidence="10">2.3.1.275</ecNumber>
    </alternativeName>
    <alternativeName>
        <fullName evidence="10">Lysophosphatidic acid synthase</fullName>
        <shortName evidence="10">LPA synthase</shortName>
    </alternativeName>
</protein>
<comment type="catalytic activity">
    <reaction evidence="10">
        <text>an acyl phosphate + sn-glycerol 3-phosphate = a 1-acyl-sn-glycero-3-phosphate + phosphate</text>
        <dbReference type="Rhea" id="RHEA:34075"/>
        <dbReference type="ChEBI" id="CHEBI:43474"/>
        <dbReference type="ChEBI" id="CHEBI:57597"/>
        <dbReference type="ChEBI" id="CHEBI:57970"/>
        <dbReference type="ChEBI" id="CHEBI:59918"/>
        <dbReference type="EC" id="2.3.1.275"/>
    </reaction>
</comment>
<dbReference type="Proteomes" id="UP000445000">
    <property type="component" value="Unassembled WGS sequence"/>
</dbReference>
<evidence type="ECO:0000256" key="1">
    <source>
        <dbReference type="ARBA" id="ARBA00022475"/>
    </source>
</evidence>
<dbReference type="PANTHER" id="PTHR30309">
    <property type="entry name" value="INNER MEMBRANE PROTEIN YGIH"/>
    <property type="match status" value="1"/>
</dbReference>
<dbReference type="AlphaFoldDB" id="A0A829YL08"/>
<evidence type="ECO:0000256" key="8">
    <source>
        <dbReference type="ARBA" id="ARBA00023209"/>
    </source>
</evidence>
<dbReference type="GO" id="GO:0008654">
    <property type="term" value="P:phospholipid biosynthetic process"/>
    <property type="evidence" value="ECO:0007669"/>
    <property type="project" value="UniProtKB-UniRule"/>
</dbReference>
<keyword evidence="8 10" id="KW-0594">Phospholipid biosynthesis</keyword>
<organism evidence="11 12">
    <name type="scientific">Steroidobacter agaridevorans</name>
    <dbReference type="NCBI Taxonomy" id="2695856"/>
    <lineage>
        <taxon>Bacteria</taxon>
        <taxon>Pseudomonadati</taxon>
        <taxon>Pseudomonadota</taxon>
        <taxon>Gammaproteobacteria</taxon>
        <taxon>Steroidobacterales</taxon>
        <taxon>Steroidobacteraceae</taxon>
        <taxon>Steroidobacter</taxon>
    </lineage>
</organism>
<feature type="transmembrane region" description="Helical" evidence="10">
    <location>
        <begin position="117"/>
        <end position="141"/>
    </location>
</feature>
<dbReference type="PANTHER" id="PTHR30309:SF0">
    <property type="entry name" value="GLYCEROL-3-PHOSPHATE ACYLTRANSFERASE-RELATED"/>
    <property type="match status" value="1"/>
</dbReference>
<dbReference type="RefSeq" id="WP_161815542.1">
    <property type="nucleotide sequence ID" value="NZ_BLJN01000007.1"/>
</dbReference>
<name>A0A829YL08_9GAMM</name>
<comment type="caution">
    <text evidence="11">The sequence shown here is derived from an EMBL/GenBank/DDBJ whole genome shotgun (WGS) entry which is preliminary data.</text>
</comment>
<feature type="transmembrane region" description="Helical" evidence="10">
    <location>
        <begin position="90"/>
        <end position="111"/>
    </location>
</feature>
<proteinExistence type="inferred from homology"/>
<evidence type="ECO:0000256" key="2">
    <source>
        <dbReference type="ARBA" id="ARBA00022516"/>
    </source>
</evidence>
<keyword evidence="1 10" id="KW-1003">Cell membrane</keyword>
<evidence type="ECO:0000256" key="6">
    <source>
        <dbReference type="ARBA" id="ARBA00023098"/>
    </source>
</evidence>
<comment type="function">
    <text evidence="10">Catalyzes the transfer of an acyl group from acyl-phosphate (acyl-PO(4)) to glycerol-3-phosphate (G3P) to form lysophosphatidic acid (LPA). This enzyme utilizes acyl-phosphate as fatty acyl donor, but not acyl-CoA or acyl-ACP.</text>
</comment>
<evidence type="ECO:0000256" key="7">
    <source>
        <dbReference type="ARBA" id="ARBA00023136"/>
    </source>
</evidence>
<keyword evidence="11" id="KW-0012">Acyltransferase</keyword>
<feature type="transmembrane region" description="Helical" evidence="10">
    <location>
        <begin position="50"/>
        <end position="69"/>
    </location>
</feature>
<comment type="similarity">
    <text evidence="10">Belongs to the PlsY family.</text>
</comment>
<feature type="transmembrane region" description="Helical" evidence="10">
    <location>
        <begin position="9"/>
        <end position="30"/>
    </location>
</feature>
<accession>A0A829YL08</accession>
<keyword evidence="12" id="KW-1185">Reference proteome</keyword>
<dbReference type="NCBIfam" id="TIGR00023">
    <property type="entry name" value="glycerol-3-phosphate 1-O-acyltransferase PlsY"/>
    <property type="match status" value="1"/>
</dbReference>
<evidence type="ECO:0000256" key="9">
    <source>
        <dbReference type="ARBA" id="ARBA00023264"/>
    </source>
</evidence>
<keyword evidence="5 10" id="KW-1133">Transmembrane helix</keyword>
<evidence type="ECO:0000313" key="11">
    <source>
        <dbReference type="EMBL" id="GFE83930.1"/>
    </source>
</evidence>
<dbReference type="HAMAP" id="MF_01043">
    <property type="entry name" value="PlsY"/>
    <property type="match status" value="1"/>
</dbReference>
<keyword evidence="9 10" id="KW-1208">Phospholipid metabolism</keyword>
<keyword evidence="6 10" id="KW-0443">Lipid metabolism</keyword>
<comment type="pathway">
    <text evidence="10">Lipid metabolism; phospholipid metabolism.</text>
</comment>
<dbReference type="UniPathway" id="UPA00085"/>
<evidence type="ECO:0000256" key="3">
    <source>
        <dbReference type="ARBA" id="ARBA00022679"/>
    </source>
</evidence>
<keyword evidence="7 10" id="KW-0472">Membrane</keyword>
<dbReference type="GO" id="GO:0005886">
    <property type="term" value="C:plasma membrane"/>
    <property type="evidence" value="ECO:0007669"/>
    <property type="project" value="UniProtKB-SubCell"/>
</dbReference>
<sequence>MLELGVKTLLAYLLGSLIGSLLVGQLRGGVDIRKLGSGNAGGTNALRTQGWSFALWVMIIDIGKGWLAAGLLAPMNLPGIGIDPQVERDWLAVACAAAVVVGHVYPVWYGFRGGKGAATLIGVLIGLKPVAILPVFGVWLAAVMLTGFVGLGTMLAVASFPIYLAITEAEPSTAVLVFGAVMTLFVCYTHRGNIERMRAGTENRARRLWLLRPR</sequence>
<gene>
    <name evidence="10 11" type="primary">plsY</name>
    <name evidence="11" type="ORF">GCM10011487_59300</name>
</gene>
<dbReference type="GO" id="GO:0043772">
    <property type="term" value="F:acyl-phosphate glycerol-3-phosphate acyltransferase activity"/>
    <property type="evidence" value="ECO:0007669"/>
    <property type="project" value="UniProtKB-UniRule"/>
</dbReference>
<dbReference type="EMBL" id="BLJN01000007">
    <property type="protein sequence ID" value="GFE83930.1"/>
    <property type="molecule type" value="Genomic_DNA"/>
</dbReference>